<keyword evidence="2" id="KW-0418">Kinase</keyword>
<feature type="domain" description="Guanylate kinase-like" evidence="1">
    <location>
        <begin position="2"/>
        <end position="90"/>
    </location>
</feature>
<dbReference type="Pfam" id="PF00625">
    <property type="entry name" value="Guanylate_kin"/>
    <property type="match status" value="1"/>
</dbReference>
<evidence type="ECO:0000313" key="2">
    <source>
        <dbReference type="EMBL" id="CBL22595.1"/>
    </source>
</evidence>
<dbReference type="Gene3D" id="3.40.50.300">
    <property type="entry name" value="P-loop containing nucleotide triphosphate hydrolases"/>
    <property type="match status" value="1"/>
</dbReference>
<gene>
    <name evidence="2" type="ORF">CK5_11160</name>
</gene>
<proteinExistence type="predicted"/>
<keyword evidence="3" id="KW-1185">Reference proteome</keyword>
<accession>D4LY92</accession>
<reference evidence="2 3" key="2">
    <citation type="submission" date="2010-03" db="EMBL/GenBank/DDBJ databases">
        <authorList>
            <person name="Pajon A."/>
        </authorList>
    </citation>
    <scope>NUCLEOTIDE SEQUENCE [LARGE SCALE GENOMIC DNA]</scope>
    <source>
        <strain evidence="2 3">A2-162</strain>
    </source>
</reference>
<dbReference type="InterPro" id="IPR008144">
    <property type="entry name" value="Guanylate_kin-like_dom"/>
</dbReference>
<dbReference type="PATRIC" id="fig|657314.3.peg.876"/>
<dbReference type="PROSITE" id="PS50052">
    <property type="entry name" value="GUANYLATE_KINASE_2"/>
    <property type="match status" value="1"/>
</dbReference>
<dbReference type="HOGENOM" id="CLU_2434970_0_0_9"/>
<dbReference type="AlphaFoldDB" id="D4LY92"/>
<protein>
    <submittedName>
        <fullName evidence="2">Guanylate kinase</fullName>
    </submittedName>
</protein>
<dbReference type="InterPro" id="IPR008145">
    <property type="entry name" value="GK/Ca_channel_bsu"/>
</dbReference>
<dbReference type="InterPro" id="IPR020590">
    <property type="entry name" value="Guanylate_kinase_CS"/>
</dbReference>
<dbReference type="GO" id="GO:0016301">
    <property type="term" value="F:kinase activity"/>
    <property type="evidence" value="ECO:0007669"/>
    <property type="project" value="UniProtKB-KW"/>
</dbReference>
<keyword evidence="2" id="KW-0808">Transferase</keyword>
<organism evidence="2 3">
    <name type="scientific">Blautia obeum A2-162</name>
    <dbReference type="NCBI Taxonomy" id="657314"/>
    <lineage>
        <taxon>Bacteria</taxon>
        <taxon>Bacillati</taxon>
        <taxon>Bacillota</taxon>
        <taxon>Clostridia</taxon>
        <taxon>Lachnospirales</taxon>
        <taxon>Lachnospiraceae</taxon>
        <taxon>Blautia</taxon>
    </lineage>
</organism>
<reference evidence="2 3" key="1">
    <citation type="submission" date="2010-03" db="EMBL/GenBank/DDBJ databases">
        <title>The genome sequence of Ruminococcus obeum A2-162.</title>
        <authorList>
            <consortium name="metaHIT consortium -- http://www.metahit.eu/"/>
            <person name="Pajon A."/>
            <person name="Turner K."/>
            <person name="Parkhill J."/>
            <person name="Duncan S."/>
            <person name="Flint H."/>
        </authorList>
    </citation>
    <scope>NUCLEOTIDE SEQUENCE [LARGE SCALE GENOMIC DNA]</scope>
    <source>
        <strain evidence="2 3">A2-162</strain>
    </source>
</reference>
<evidence type="ECO:0000313" key="3">
    <source>
        <dbReference type="Proteomes" id="UP000008955"/>
    </source>
</evidence>
<dbReference type="SUPFAM" id="SSF52540">
    <property type="entry name" value="P-loop containing nucleoside triphosphate hydrolases"/>
    <property type="match status" value="1"/>
</dbReference>
<sequence>MGKIFYIMGKSASGKDKIYSRLAGNKELNLKKLILYTTRPVRDGEENGKQYYFTDEKNFRNLRQKEKSSKQELIIQYTVCGLISRQMMDR</sequence>
<dbReference type="KEGG" id="rob:CK5_11160"/>
<dbReference type="PROSITE" id="PS00856">
    <property type="entry name" value="GUANYLATE_KINASE_1"/>
    <property type="match status" value="1"/>
</dbReference>
<evidence type="ECO:0000259" key="1">
    <source>
        <dbReference type="PROSITE" id="PS50052"/>
    </source>
</evidence>
<dbReference type="EMBL" id="FP929054">
    <property type="protein sequence ID" value="CBL22595.1"/>
    <property type="molecule type" value="Genomic_DNA"/>
</dbReference>
<name>D4LY92_9FIRM</name>
<dbReference type="InterPro" id="IPR027417">
    <property type="entry name" value="P-loop_NTPase"/>
</dbReference>
<dbReference type="Proteomes" id="UP000008955">
    <property type="component" value="Chromosome"/>
</dbReference>